<keyword evidence="3" id="KW-1185">Reference proteome</keyword>
<dbReference type="Proteomes" id="UP001432027">
    <property type="component" value="Unassembled WGS sequence"/>
</dbReference>
<dbReference type="EMBL" id="BTSX01000003">
    <property type="protein sequence ID" value="GMS87585.1"/>
    <property type="molecule type" value="Genomic_DNA"/>
</dbReference>
<name>A0AAV5T5H4_9BILA</name>
<sequence length="129" mass="14317">AQKGHISETVCFGAFDGAENDGHTHFAPRASVGSKRRHVEITLFPMLSRASDLGRDQGRGEKGLRGTFTFRRKRRRRESSSMSKCDFDVTSFGANGGSRGKMSMPIVFSTIENPETHSFRNVTFLSCAR</sequence>
<evidence type="ECO:0000313" key="2">
    <source>
        <dbReference type="EMBL" id="GMS87585.1"/>
    </source>
</evidence>
<feature type="compositionally biased region" description="Basic and acidic residues" evidence="1">
    <location>
        <begin position="52"/>
        <end position="64"/>
    </location>
</feature>
<organism evidence="2 3">
    <name type="scientific">Pristionchus entomophagus</name>
    <dbReference type="NCBI Taxonomy" id="358040"/>
    <lineage>
        <taxon>Eukaryota</taxon>
        <taxon>Metazoa</taxon>
        <taxon>Ecdysozoa</taxon>
        <taxon>Nematoda</taxon>
        <taxon>Chromadorea</taxon>
        <taxon>Rhabditida</taxon>
        <taxon>Rhabditina</taxon>
        <taxon>Diplogasteromorpha</taxon>
        <taxon>Diplogasteroidea</taxon>
        <taxon>Neodiplogasteridae</taxon>
        <taxon>Pristionchus</taxon>
    </lineage>
</organism>
<feature type="non-terminal residue" evidence="2">
    <location>
        <position position="1"/>
    </location>
</feature>
<proteinExistence type="predicted"/>
<protein>
    <submittedName>
        <fullName evidence="2">Uncharacterized protein</fullName>
    </submittedName>
</protein>
<feature type="region of interest" description="Disordered" evidence="1">
    <location>
        <begin position="52"/>
        <end position="82"/>
    </location>
</feature>
<comment type="caution">
    <text evidence="2">The sequence shown here is derived from an EMBL/GenBank/DDBJ whole genome shotgun (WGS) entry which is preliminary data.</text>
</comment>
<gene>
    <name evidence="2" type="ORF">PENTCL1PPCAC_9760</name>
</gene>
<reference evidence="2" key="1">
    <citation type="submission" date="2023-10" db="EMBL/GenBank/DDBJ databases">
        <title>Genome assembly of Pristionchus species.</title>
        <authorList>
            <person name="Yoshida K."/>
            <person name="Sommer R.J."/>
        </authorList>
    </citation>
    <scope>NUCLEOTIDE SEQUENCE</scope>
    <source>
        <strain evidence="2">RS0144</strain>
    </source>
</reference>
<evidence type="ECO:0000313" key="3">
    <source>
        <dbReference type="Proteomes" id="UP001432027"/>
    </source>
</evidence>
<feature type="non-terminal residue" evidence="2">
    <location>
        <position position="129"/>
    </location>
</feature>
<accession>A0AAV5T5H4</accession>
<dbReference type="AlphaFoldDB" id="A0AAV5T5H4"/>
<evidence type="ECO:0000256" key="1">
    <source>
        <dbReference type="SAM" id="MobiDB-lite"/>
    </source>
</evidence>